<reference evidence="3 4" key="1">
    <citation type="submission" date="2017-06" db="EMBL/GenBank/DDBJ databases">
        <title>Neisseria chenwenguii sp. nov., isolated from the intestinal contents of Tibetan Plateau Pika in Yushu, Qinghai Province, China.</title>
        <authorList>
            <person name="Zhang G."/>
        </authorList>
    </citation>
    <scope>NUCLEOTIDE SEQUENCE [LARGE SCALE GENOMIC DNA]</scope>
    <source>
        <strain evidence="3 4">10023</strain>
    </source>
</reference>
<evidence type="ECO:0000259" key="1">
    <source>
        <dbReference type="Pfam" id="PF03235"/>
    </source>
</evidence>
<sequence>MAATNFKTENNTFRKLIGNGLTYRIPRFQRDYSWEVEQWEDLWVDILSSLKQDEDSAHYMGYLVLQSADDKSFDVIDGQQRLTTVSLIVLAILKNIQRLIELGNEAEANTQRLNQIRQTYIGYLDPITLISRPKLTLNRNNNEYFQTYLIPLGHLPQRGFRASEHLLRKAFEWFDKRISDYLKSSIGNEGQRLAQLVENISDNLFFTVITVTDELNAYKVFETLNARGVRLSSTDLLKNYLFSVLDRGQETEHELRTLEERWESIVSRLQSEKFPDFLRTYWNSRYKLTRQSELFKIIRNHIKDREKVFSLIRGMEEDLDNYLALTSPDISDWSQDNKYLANVLKMFRVRQPFSLLLAARRKFTDSEFNTLLRAIMVISLRYNTIGAYSPNEQERVYNNAAEQISSGEINNLSQLWNLLKSIYIDDNRFKADFSEKAIRTSDSRGKKIVRFILCGLEKQVSGSEHDFSSDSFNIEHVLPQNAPDNWGGFTYEESTALVDRLGNMTLLKTGTNRDLGTEEYSQKRNAYENSNFELTKQLARQNQEWAPEKITTRQNWMADQATAIWRIAQLSYLYNTL</sequence>
<dbReference type="PANTHER" id="PTHR35149">
    <property type="entry name" value="SLL5132 PROTEIN"/>
    <property type="match status" value="1"/>
</dbReference>
<dbReference type="Pfam" id="PF07510">
    <property type="entry name" value="GmrSD_C"/>
    <property type="match status" value="1"/>
</dbReference>
<dbReference type="OrthoDB" id="3654724at2"/>
<dbReference type="PANTHER" id="PTHR35149:SF2">
    <property type="entry name" value="DUF262 DOMAIN-CONTAINING PROTEIN"/>
    <property type="match status" value="1"/>
</dbReference>
<dbReference type="Pfam" id="PF03235">
    <property type="entry name" value="GmrSD_N"/>
    <property type="match status" value="1"/>
</dbReference>
<feature type="domain" description="GmrSD restriction endonucleases N-terminal" evidence="1">
    <location>
        <begin position="15"/>
        <end position="242"/>
    </location>
</feature>
<dbReference type="InterPro" id="IPR011089">
    <property type="entry name" value="GmrSD_C"/>
</dbReference>
<dbReference type="Proteomes" id="UP000198238">
    <property type="component" value="Chromosome"/>
</dbReference>
<organism evidence="3 4">
    <name type="scientific">Neisseria chenwenguii</name>
    <dbReference type="NCBI Taxonomy" id="1853278"/>
    <lineage>
        <taxon>Bacteria</taxon>
        <taxon>Pseudomonadati</taxon>
        <taxon>Pseudomonadota</taxon>
        <taxon>Betaproteobacteria</taxon>
        <taxon>Neisseriales</taxon>
        <taxon>Neisseriaceae</taxon>
        <taxon>Neisseria</taxon>
    </lineage>
</organism>
<evidence type="ECO:0000313" key="3">
    <source>
        <dbReference type="EMBL" id="ASK28216.1"/>
    </source>
</evidence>
<feature type="domain" description="GmrSD restriction endonucleases C-terminal" evidence="2">
    <location>
        <begin position="424"/>
        <end position="559"/>
    </location>
</feature>
<name>A0A220S468_9NEIS</name>
<keyword evidence="4" id="KW-1185">Reference proteome</keyword>
<dbReference type="InterPro" id="IPR004919">
    <property type="entry name" value="GmrSD_N"/>
</dbReference>
<dbReference type="EMBL" id="CP022278">
    <property type="protein sequence ID" value="ASK28216.1"/>
    <property type="molecule type" value="Genomic_DNA"/>
</dbReference>
<accession>A0A220S468</accession>
<proteinExistence type="predicted"/>
<dbReference type="RefSeq" id="WP_089036906.1">
    <property type="nucleotide sequence ID" value="NZ_CP022278.1"/>
</dbReference>
<evidence type="ECO:0000313" key="4">
    <source>
        <dbReference type="Proteomes" id="UP000198238"/>
    </source>
</evidence>
<protein>
    <submittedName>
        <fullName evidence="3">Uncharacterized protein</fullName>
    </submittedName>
</protein>
<dbReference type="AlphaFoldDB" id="A0A220S468"/>
<evidence type="ECO:0000259" key="2">
    <source>
        <dbReference type="Pfam" id="PF07510"/>
    </source>
</evidence>
<dbReference type="KEGG" id="nei:BG910_11160"/>
<gene>
    <name evidence="3" type="ORF">BG910_11160</name>
</gene>